<dbReference type="OrthoDB" id="5876363at2759"/>
<dbReference type="GO" id="GO:0004177">
    <property type="term" value="F:aminopeptidase activity"/>
    <property type="evidence" value="ECO:0007669"/>
    <property type="project" value="UniProtKB-KW"/>
</dbReference>
<evidence type="ECO:0000313" key="3">
    <source>
        <dbReference type="EMBL" id="ORX45052.1"/>
    </source>
</evidence>
<keyword evidence="3" id="KW-0031">Aminopeptidase</keyword>
<dbReference type="SUPFAM" id="SSF55920">
    <property type="entry name" value="Creatinase/aminopeptidase"/>
    <property type="match status" value="1"/>
</dbReference>
<dbReference type="SUPFAM" id="SSF46785">
    <property type="entry name" value="Winged helix' DNA-binding domain"/>
    <property type="match status" value="1"/>
</dbReference>
<reference evidence="3 4" key="1">
    <citation type="submission" date="2016-08" db="EMBL/GenBank/DDBJ databases">
        <title>Genomes of anaerobic fungi encode conserved fungal cellulosomes for biomass hydrolysis.</title>
        <authorList>
            <consortium name="DOE Joint Genome Institute"/>
            <person name="Haitjema C.H."/>
            <person name="Gilmore S.P."/>
            <person name="Henske J.K."/>
            <person name="Solomon K.V."/>
            <person name="De Groot R."/>
            <person name="Kuo A."/>
            <person name="Mondo S.J."/>
            <person name="Salamov A.A."/>
            <person name="Labutti K."/>
            <person name="Zhao Z."/>
            <person name="Chiniquy J."/>
            <person name="Barry K."/>
            <person name="Brewer H.M."/>
            <person name="Purvine S.O."/>
            <person name="Wright A.T."/>
            <person name="Boxma B."/>
            <person name="Van Alen T."/>
            <person name="Hackstein J.H."/>
            <person name="Baker S.E."/>
            <person name="Grigoriev I.V."/>
            <person name="O'Malley M.A."/>
        </authorList>
    </citation>
    <scope>NUCLEOTIDE SEQUENCE [LARGE SCALE GENOMIC DNA]</scope>
    <source>
        <strain evidence="4">finn</strain>
    </source>
</reference>
<protein>
    <submittedName>
        <fullName evidence="3">Creatinase/aminopeptidase</fullName>
    </submittedName>
</protein>
<sequence length="381" mass="42941">MDYTMTTFEEHQAKLNADNNLHDSNILNKYKIASDIANEVLKQVVAALKPDAVIAEICAYSDNLIVEYCNKFFKKSNIEKGIAFPTCINLNNCSQNYSPLPEDPYTLQTGDIVKVELGVHIDGYMASVAHTTILNPSPEKAIIGRVADVICAAYVALEIAHRLIKPGNKASDVTKAINRVAKIFDCRPVENTCSPLVRRYIQDQEHIIPNSVIPNENDDFEFRHNDVYSINILMSTGDGKVRENEPKPTIYQRNVNKTYNLKLKASRNVFNEITRRFGVFPFSLSALEDKRGRLGITECVNHELLLGYPVVFEQPNQYIAHFKSLILLAPTGPLRMTNLPPLPYVHSEYSIRNDPELSPYLQQSIRTIKASSLQALGEMEQ</sequence>
<comment type="caution">
    <text evidence="3">The sequence shown here is derived from an EMBL/GenBank/DDBJ whole genome shotgun (WGS) entry which is preliminary data.</text>
</comment>
<dbReference type="PANTHER" id="PTHR10804">
    <property type="entry name" value="PROTEASE FAMILY M24 METHIONYL AMINOPEPTIDASE, AMINOPEPTIDASE P"/>
    <property type="match status" value="1"/>
</dbReference>
<dbReference type="STRING" id="1754191.A0A1Y1V2L2"/>
<dbReference type="Proteomes" id="UP000193719">
    <property type="component" value="Unassembled WGS sequence"/>
</dbReference>
<dbReference type="FunFam" id="1.10.10.10:FF:000029">
    <property type="entry name" value="Proliferation-associated 2G4, a"/>
    <property type="match status" value="1"/>
</dbReference>
<feature type="domain" description="Peptidase M24" evidence="2">
    <location>
        <begin position="29"/>
        <end position="232"/>
    </location>
</feature>
<accession>A0A1Y1V2L2</accession>
<dbReference type="InterPro" id="IPR000994">
    <property type="entry name" value="Pept_M24"/>
</dbReference>
<reference evidence="3 4" key="2">
    <citation type="submission" date="2016-08" db="EMBL/GenBank/DDBJ databases">
        <title>Pervasive Adenine N6-methylation of Active Genes in Fungi.</title>
        <authorList>
            <consortium name="DOE Joint Genome Institute"/>
            <person name="Mondo S.J."/>
            <person name="Dannebaum R.O."/>
            <person name="Kuo R.C."/>
            <person name="Labutti K."/>
            <person name="Haridas S."/>
            <person name="Kuo A."/>
            <person name="Salamov A."/>
            <person name="Ahrendt S.R."/>
            <person name="Lipzen A."/>
            <person name="Sullivan W."/>
            <person name="Andreopoulos W.B."/>
            <person name="Clum A."/>
            <person name="Lindquist E."/>
            <person name="Daum C."/>
            <person name="Ramamoorthy G.K."/>
            <person name="Gryganskyi A."/>
            <person name="Culley D."/>
            <person name="Magnuson J.K."/>
            <person name="James T.Y."/>
            <person name="O'Malley M.A."/>
            <person name="Stajich J.E."/>
            <person name="Spatafora J.W."/>
            <person name="Visel A."/>
            <person name="Grigoriev I.V."/>
        </authorList>
    </citation>
    <scope>NUCLEOTIDE SEQUENCE [LARGE SCALE GENOMIC DNA]</scope>
    <source>
        <strain evidence="4">finn</strain>
    </source>
</reference>
<evidence type="ECO:0000256" key="1">
    <source>
        <dbReference type="ARBA" id="ARBA00007319"/>
    </source>
</evidence>
<dbReference type="InterPro" id="IPR036390">
    <property type="entry name" value="WH_DNA-bd_sf"/>
</dbReference>
<gene>
    <name evidence="3" type="ORF">BCR36DRAFT_333821</name>
</gene>
<keyword evidence="3" id="KW-0378">Hydrolase</keyword>
<dbReference type="CDD" id="cd01089">
    <property type="entry name" value="PA2G4-like"/>
    <property type="match status" value="1"/>
</dbReference>
<dbReference type="InterPro" id="IPR036388">
    <property type="entry name" value="WH-like_DNA-bd_sf"/>
</dbReference>
<comment type="similarity">
    <text evidence="1">Belongs to the peptidase M24 family.</text>
</comment>
<dbReference type="Gene3D" id="1.10.10.10">
    <property type="entry name" value="Winged helix-like DNA-binding domain superfamily/Winged helix DNA-binding domain"/>
    <property type="match status" value="1"/>
</dbReference>
<evidence type="ECO:0000259" key="2">
    <source>
        <dbReference type="Pfam" id="PF00557"/>
    </source>
</evidence>
<organism evidence="3 4">
    <name type="scientific">Piromyces finnis</name>
    <dbReference type="NCBI Taxonomy" id="1754191"/>
    <lineage>
        <taxon>Eukaryota</taxon>
        <taxon>Fungi</taxon>
        <taxon>Fungi incertae sedis</taxon>
        <taxon>Chytridiomycota</taxon>
        <taxon>Chytridiomycota incertae sedis</taxon>
        <taxon>Neocallimastigomycetes</taxon>
        <taxon>Neocallimastigales</taxon>
        <taxon>Neocallimastigaceae</taxon>
        <taxon>Piromyces</taxon>
    </lineage>
</organism>
<proteinExistence type="inferred from homology"/>
<dbReference type="Pfam" id="PF00557">
    <property type="entry name" value="Peptidase_M24"/>
    <property type="match status" value="1"/>
</dbReference>
<dbReference type="AlphaFoldDB" id="A0A1Y1V2L2"/>
<evidence type="ECO:0000313" key="4">
    <source>
        <dbReference type="Proteomes" id="UP000193719"/>
    </source>
</evidence>
<keyword evidence="4" id="KW-1185">Reference proteome</keyword>
<dbReference type="InterPro" id="IPR047113">
    <property type="entry name" value="PA2G4/ARX1"/>
</dbReference>
<dbReference type="PANTHER" id="PTHR10804:SF11">
    <property type="entry name" value="PROLIFERATION-ASSOCIATED PROTEIN 2G4"/>
    <property type="match status" value="1"/>
</dbReference>
<dbReference type="Gene3D" id="3.90.230.10">
    <property type="entry name" value="Creatinase/methionine aminopeptidase superfamily"/>
    <property type="match status" value="1"/>
</dbReference>
<dbReference type="InterPro" id="IPR036005">
    <property type="entry name" value="Creatinase/aminopeptidase-like"/>
</dbReference>
<dbReference type="EMBL" id="MCFH01000042">
    <property type="protein sequence ID" value="ORX45052.1"/>
    <property type="molecule type" value="Genomic_DNA"/>
</dbReference>
<name>A0A1Y1V2L2_9FUNG</name>
<keyword evidence="3" id="KW-0645">Protease</keyword>